<organism evidence="2 3">
    <name type="scientific">Diplocarpon rosae</name>
    <dbReference type="NCBI Taxonomy" id="946125"/>
    <lineage>
        <taxon>Eukaryota</taxon>
        <taxon>Fungi</taxon>
        <taxon>Dikarya</taxon>
        <taxon>Ascomycota</taxon>
        <taxon>Pezizomycotina</taxon>
        <taxon>Leotiomycetes</taxon>
        <taxon>Helotiales</taxon>
        <taxon>Drepanopezizaceae</taxon>
        <taxon>Diplocarpon</taxon>
    </lineage>
</organism>
<comment type="caution">
    <text evidence="2">The sequence shown here is derived from an EMBL/GenBank/DDBJ whole genome shotgun (WGS) entry which is preliminary data.</text>
</comment>
<dbReference type="EMBL" id="JAUBYV010000001">
    <property type="protein sequence ID" value="KAK2629243.1"/>
    <property type="molecule type" value="Genomic_DNA"/>
</dbReference>
<dbReference type="PANTHER" id="PTHR33840:SF1">
    <property type="entry name" value="TLE1 PHOSPHOLIPASE DOMAIN-CONTAINING PROTEIN"/>
    <property type="match status" value="1"/>
</dbReference>
<feature type="domain" description="T6SS Phospholipase effector Tle1-like catalytic" evidence="1">
    <location>
        <begin position="14"/>
        <end position="324"/>
    </location>
</feature>
<accession>A0AAD9T3A9</accession>
<reference evidence="2" key="1">
    <citation type="submission" date="2023-06" db="EMBL/GenBank/DDBJ databases">
        <title>Draft genome of Marssonina rosae.</title>
        <authorList>
            <person name="Cheng Q."/>
        </authorList>
    </citation>
    <scope>NUCLEOTIDE SEQUENCE</scope>
    <source>
        <strain evidence="2">R4</strain>
    </source>
</reference>
<proteinExistence type="predicted"/>
<dbReference type="InterPro" id="IPR029058">
    <property type="entry name" value="AB_hydrolase_fold"/>
</dbReference>
<protein>
    <recommendedName>
        <fullName evidence="1">T6SS Phospholipase effector Tle1-like catalytic domain-containing protein</fullName>
    </recommendedName>
</protein>
<dbReference type="Proteomes" id="UP001285354">
    <property type="component" value="Unassembled WGS sequence"/>
</dbReference>
<name>A0AAD9T3A9_9HELO</name>
<gene>
    <name evidence="2" type="ORF">QTJ16_000063</name>
</gene>
<keyword evidence="3" id="KW-1185">Reference proteome</keyword>
<dbReference type="PANTHER" id="PTHR33840">
    <property type="match status" value="1"/>
</dbReference>
<sequence length="522" mass="57649">MSSLNVSGRRPVGRKFVVACDGTWQNSDQGVDTSPFTPPQVQIPTNVTRIIRALNHRDENGVTQIAFYQRGLGTDNFEDKLVGGLTGNDIAEHIREAYAFLANNFNPETQQDLDDVSKPLDQIVLLGFSRGAYTARAIASLVSDVGLLTKLGMENFWTIFGDWMKQDVDGEQSQWFLATYPDVARKFQQATGRRIALTDKEYRNTLIQNGLTRWGMPIRAVGVWDTVGALGIPMPWNSKNVKPFSFVNTKVPRAVQHAFHALAIDEHRNLFTPTLWEQPDQGSGQEVSLRKLKQCWFPGSHSNIGGSYPDAGISNITLAWMISQLEEHDGGILSFSPAYLDYVQDLNAKFYASESEPTRPWGFGKLYDSSLVTDPVSLANSLRPITRTPGRYHRVSTGSGKQTSIPLVGTGECIHRCVRVRIDGGGRGPEEPVGSTVDKLFNAVKQAAGLHPDRTEEGRSYQSPALSNYALVEPGAGKTTSDQLALSNSEVYWRGRDGLGDLPEDRLGSTEMRFLRRSVAAL</sequence>
<evidence type="ECO:0000259" key="1">
    <source>
        <dbReference type="Pfam" id="PF09994"/>
    </source>
</evidence>
<dbReference type="Pfam" id="PF09994">
    <property type="entry name" value="T6SS_Tle1-like_cat"/>
    <property type="match status" value="1"/>
</dbReference>
<dbReference type="AlphaFoldDB" id="A0AAD9T3A9"/>
<dbReference type="InterPro" id="IPR018712">
    <property type="entry name" value="Tle1-like_cat"/>
</dbReference>
<evidence type="ECO:0000313" key="2">
    <source>
        <dbReference type="EMBL" id="KAK2629243.1"/>
    </source>
</evidence>
<evidence type="ECO:0000313" key="3">
    <source>
        <dbReference type="Proteomes" id="UP001285354"/>
    </source>
</evidence>
<dbReference type="SUPFAM" id="SSF53474">
    <property type="entry name" value="alpha/beta-Hydrolases"/>
    <property type="match status" value="1"/>
</dbReference>